<dbReference type="Gene3D" id="1.10.1740.10">
    <property type="match status" value="1"/>
</dbReference>
<evidence type="ECO:0000313" key="5">
    <source>
        <dbReference type="Proteomes" id="UP000681526"/>
    </source>
</evidence>
<comment type="subunit">
    <text evidence="1">Interacts transiently with the RNA polymerase catalytic core formed by RpoA, RpoB, RpoC and RpoZ (2 alpha, 1 beta, 1 beta' and 1 omega subunit) to form the RNA polymerase holoenzyme that can initiate transcription.</text>
</comment>
<name>A0ABN7S7G5_THEXY</name>
<dbReference type="Proteomes" id="UP000681526">
    <property type="component" value="Unassembled WGS sequence"/>
</dbReference>
<dbReference type="InterPro" id="IPR032710">
    <property type="entry name" value="NTF2-like_dom_sf"/>
</dbReference>
<dbReference type="InterPro" id="IPR007627">
    <property type="entry name" value="RNA_pol_sigma70_r2"/>
</dbReference>
<gene>
    <name evidence="4" type="primary">txxe 3108-sigI</name>
    <name evidence="4" type="ORF">TXXE_15065</name>
</gene>
<dbReference type="InterPro" id="IPR013324">
    <property type="entry name" value="RNA_pol_sigma_r3/r4-like"/>
</dbReference>
<feature type="domain" description="RNA polymerase sigma-70 region 2" evidence="2">
    <location>
        <begin position="14"/>
        <end position="76"/>
    </location>
</feature>
<dbReference type="SUPFAM" id="SSF88659">
    <property type="entry name" value="Sigma3 and sigma4 domains of RNA polymerase sigma factors"/>
    <property type="match status" value="1"/>
</dbReference>
<dbReference type="EMBL" id="CAJRAY010000079">
    <property type="protein sequence ID" value="CAG5091122.1"/>
    <property type="molecule type" value="Genomic_DNA"/>
</dbReference>
<dbReference type="PANTHER" id="PTHR30173:SF36">
    <property type="entry name" value="ECF RNA POLYMERASE SIGMA FACTOR SIGJ"/>
    <property type="match status" value="1"/>
</dbReference>
<feature type="domain" description="RNA polymerase sigma factor 70 region 4 type 2" evidence="3">
    <location>
        <begin position="119"/>
        <end position="169"/>
    </location>
</feature>
<keyword evidence="5" id="KW-1185">Reference proteome</keyword>
<sequence length="312" mass="33941">MAVPGDDAYQESVYKSLKPLLFSLAYRMLGSVMDAEDVVQESFMALERTGSDHIANVRAYLCKTVTNRCLNLLQSSAKKRELYQGPWLPEPLIGEPGRTPEADDPLQSYVHKESLATAYMLLLQQLSYVERAVFLLREVLQYDYDEIADIVGKSSVNCRQIYHRAKRSLGSRASEARGEVPPADSAAAAPARLVEQFVHALANADVDRLMHLLSADTALTMDGGGKVTALPRTVVGSKRIAVFMATMPDVLPPDAAFHLAEVNGLPGVVVQSQGQTIGVASFDYAGGRIAAIYIVVNPDKLRHVALMQGGHS</sequence>
<dbReference type="Pfam" id="PF08281">
    <property type="entry name" value="Sigma70_r4_2"/>
    <property type="match status" value="1"/>
</dbReference>
<evidence type="ECO:0000256" key="1">
    <source>
        <dbReference type="ARBA" id="ARBA00011344"/>
    </source>
</evidence>
<evidence type="ECO:0000259" key="2">
    <source>
        <dbReference type="Pfam" id="PF04542"/>
    </source>
</evidence>
<accession>A0ABN7S7G5</accession>
<evidence type="ECO:0000259" key="3">
    <source>
        <dbReference type="Pfam" id="PF08281"/>
    </source>
</evidence>
<dbReference type="NCBIfam" id="TIGR02937">
    <property type="entry name" value="sigma70-ECF"/>
    <property type="match status" value="1"/>
</dbReference>
<dbReference type="Gene3D" id="3.10.450.50">
    <property type="match status" value="1"/>
</dbReference>
<dbReference type="InterPro" id="IPR036388">
    <property type="entry name" value="WH-like_DNA-bd_sf"/>
</dbReference>
<dbReference type="RefSeq" id="WP_015255692.1">
    <property type="nucleotide sequence ID" value="NZ_CAJRAY010000079.1"/>
</dbReference>
<dbReference type="Pfam" id="PF04542">
    <property type="entry name" value="Sigma70_r2"/>
    <property type="match status" value="1"/>
</dbReference>
<dbReference type="NCBIfam" id="NF007214">
    <property type="entry name" value="PRK09636.1"/>
    <property type="match status" value="1"/>
</dbReference>
<evidence type="ECO:0000313" key="4">
    <source>
        <dbReference type="EMBL" id="CAG5091122.1"/>
    </source>
</evidence>
<reference evidence="4 5" key="1">
    <citation type="submission" date="2021-04" db="EMBL/GenBank/DDBJ databases">
        <authorList>
            <person name="Rakotoarivonina H."/>
        </authorList>
    </citation>
    <scope>NUCLEOTIDE SEQUENCE [LARGE SCALE GENOMIC DNA]</scope>
    <source>
        <strain evidence="4 5">XE</strain>
    </source>
</reference>
<dbReference type="PANTHER" id="PTHR30173">
    <property type="entry name" value="SIGMA 19 FACTOR"/>
    <property type="match status" value="1"/>
</dbReference>
<organism evidence="4 5">
    <name type="scientific">Thermobacillus xylanilyticus</name>
    <dbReference type="NCBI Taxonomy" id="76633"/>
    <lineage>
        <taxon>Bacteria</taxon>
        <taxon>Bacillati</taxon>
        <taxon>Bacillota</taxon>
        <taxon>Bacilli</taxon>
        <taxon>Bacillales</taxon>
        <taxon>Paenibacillaceae</taxon>
        <taxon>Thermobacillus</taxon>
    </lineage>
</organism>
<dbReference type="InterPro" id="IPR052704">
    <property type="entry name" value="ECF_Sigma-70_Domain"/>
</dbReference>
<proteinExistence type="predicted"/>
<dbReference type="SUPFAM" id="SSF88946">
    <property type="entry name" value="Sigma2 domain of RNA polymerase sigma factors"/>
    <property type="match status" value="1"/>
</dbReference>
<dbReference type="InterPro" id="IPR013249">
    <property type="entry name" value="RNA_pol_sigma70_r4_t2"/>
</dbReference>
<dbReference type="InterPro" id="IPR013325">
    <property type="entry name" value="RNA_pol_sigma_r2"/>
</dbReference>
<protein>
    <submittedName>
        <fullName evidence="4">RNA polymerase ECF-type sigma factor</fullName>
    </submittedName>
</protein>
<comment type="caution">
    <text evidence="4">The sequence shown here is derived from an EMBL/GenBank/DDBJ whole genome shotgun (WGS) entry which is preliminary data.</text>
</comment>
<dbReference type="InterPro" id="IPR014284">
    <property type="entry name" value="RNA_pol_sigma-70_dom"/>
</dbReference>
<dbReference type="SUPFAM" id="SSF54427">
    <property type="entry name" value="NTF2-like"/>
    <property type="match status" value="1"/>
</dbReference>
<dbReference type="Gene3D" id="1.10.10.10">
    <property type="entry name" value="Winged helix-like DNA-binding domain superfamily/Winged helix DNA-binding domain"/>
    <property type="match status" value="1"/>
</dbReference>